<proteinExistence type="predicted"/>
<dbReference type="InterPro" id="IPR036409">
    <property type="entry name" value="Aldolase_II/adducin_N_sf"/>
</dbReference>
<organism evidence="4 5">
    <name type="scientific">Grimontia indica</name>
    <dbReference type="NCBI Taxonomy" id="1056512"/>
    <lineage>
        <taxon>Bacteria</taxon>
        <taxon>Pseudomonadati</taxon>
        <taxon>Pseudomonadota</taxon>
        <taxon>Gammaproteobacteria</taxon>
        <taxon>Vibrionales</taxon>
        <taxon>Vibrionaceae</taxon>
        <taxon>Grimontia</taxon>
    </lineage>
</organism>
<dbReference type="Gene3D" id="3.40.225.10">
    <property type="entry name" value="Class II aldolase/adducin N-terminal domain"/>
    <property type="match status" value="1"/>
</dbReference>
<keyword evidence="5" id="KW-1185">Reference proteome</keyword>
<sequence>MRSYNSDQYSEHTNLENAAVHWKRICWRCGMFGQGDLRNKLVDYGRKLFLQGHDTGESGNLSAQLEDGTVVVTTNGLRMGRLKQEHFSVVSLDGKLISGDSPSWEVDHHLDIYNANPKHKAIFTITPKHISKLVQKDELDVENVLPTLSPIVAMRTMTLPKIPLFRSSGSFYLAEKAKHHHAILIANLGLVVMGKDLEDALCNVEELEETAALRMQAANDNFQYLSNEEIAEINSVFAH</sequence>
<dbReference type="eggNOG" id="COG0235">
    <property type="taxonomic scope" value="Bacteria"/>
</dbReference>
<evidence type="ECO:0000313" key="4">
    <source>
        <dbReference type="EMBL" id="EOD79507.1"/>
    </source>
</evidence>
<name>R1IPX9_9GAMM</name>
<dbReference type="PANTHER" id="PTHR22789">
    <property type="entry name" value="FUCULOSE PHOSPHATE ALDOLASE"/>
    <property type="match status" value="1"/>
</dbReference>
<evidence type="ECO:0000256" key="2">
    <source>
        <dbReference type="ARBA" id="ARBA00023239"/>
    </source>
</evidence>
<protein>
    <submittedName>
        <fullName evidence="4">Ribulose-5-phosphate 4-epimerase</fullName>
    </submittedName>
</protein>
<dbReference type="SMART" id="SM01007">
    <property type="entry name" value="Aldolase_II"/>
    <property type="match status" value="1"/>
</dbReference>
<gene>
    <name evidence="4" type="ORF">D515_01301</name>
</gene>
<evidence type="ECO:0000259" key="3">
    <source>
        <dbReference type="SMART" id="SM01007"/>
    </source>
</evidence>
<keyword evidence="1" id="KW-0479">Metal-binding</keyword>
<dbReference type="GO" id="GO:0005829">
    <property type="term" value="C:cytosol"/>
    <property type="evidence" value="ECO:0007669"/>
    <property type="project" value="TreeGrafter"/>
</dbReference>
<reference evidence="4 5" key="1">
    <citation type="journal article" date="2014" name="PLoS ONE">
        <title>Grimontia indica AK16(T), sp. nov., Isolated from a Seawater Sample Reports the Presence of Pathogenic Genes Similar to Vibrio Genus.</title>
        <authorList>
            <person name="Singh A."/>
            <person name="Vaidya B."/>
            <person name="Khatri I."/>
            <person name="Srinivas T.N."/>
            <person name="Subramanian S."/>
            <person name="Korpole S."/>
            <person name="Pinnaka A.K."/>
        </authorList>
    </citation>
    <scope>NUCLEOTIDE SEQUENCE [LARGE SCALE GENOMIC DNA]</scope>
    <source>
        <strain evidence="4 5">AK16</strain>
    </source>
</reference>
<dbReference type="GO" id="GO:0019323">
    <property type="term" value="P:pentose catabolic process"/>
    <property type="evidence" value="ECO:0007669"/>
    <property type="project" value="TreeGrafter"/>
</dbReference>
<evidence type="ECO:0000256" key="1">
    <source>
        <dbReference type="ARBA" id="ARBA00022723"/>
    </source>
</evidence>
<feature type="domain" description="Class II aldolase/adducin N-terminal" evidence="3">
    <location>
        <begin position="39"/>
        <end position="215"/>
    </location>
</feature>
<dbReference type="InterPro" id="IPR001303">
    <property type="entry name" value="Aldolase_II/adducin_N"/>
</dbReference>
<dbReference type="PANTHER" id="PTHR22789:SF0">
    <property type="entry name" value="3-OXO-TETRONATE 4-PHOSPHATE DECARBOXYLASE-RELATED"/>
    <property type="match status" value="1"/>
</dbReference>
<keyword evidence="2" id="KW-0456">Lyase</keyword>
<dbReference type="SUPFAM" id="SSF53639">
    <property type="entry name" value="AraD/HMP-PK domain-like"/>
    <property type="match status" value="1"/>
</dbReference>
<comment type="caution">
    <text evidence="4">The sequence shown here is derived from an EMBL/GenBank/DDBJ whole genome shotgun (WGS) entry which is preliminary data.</text>
</comment>
<dbReference type="AlphaFoldDB" id="R1IPX9"/>
<dbReference type="GO" id="GO:0016832">
    <property type="term" value="F:aldehyde-lyase activity"/>
    <property type="evidence" value="ECO:0007669"/>
    <property type="project" value="TreeGrafter"/>
</dbReference>
<dbReference type="EMBL" id="ANFM02000018">
    <property type="protein sequence ID" value="EOD79507.1"/>
    <property type="molecule type" value="Genomic_DNA"/>
</dbReference>
<dbReference type="GO" id="GO:0046872">
    <property type="term" value="F:metal ion binding"/>
    <property type="evidence" value="ECO:0007669"/>
    <property type="project" value="UniProtKB-KW"/>
</dbReference>
<dbReference type="InterPro" id="IPR050197">
    <property type="entry name" value="Aldolase_class_II_sugar_metab"/>
</dbReference>
<dbReference type="Proteomes" id="UP000011223">
    <property type="component" value="Unassembled WGS sequence"/>
</dbReference>
<dbReference type="Pfam" id="PF00596">
    <property type="entry name" value="Aldolase_II"/>
    <property type="match status" value="1"/>
</dbReference>
<accession>R1IPX9</accession>
<evidence type="ECO:0000313" key="5">
    <source>
        <dbReference type="Proteomes" id="UP000011223"/>
    </source>
</evidence>